<keyword evidence="6" id="KW-0804">Transcription</keyword>
<protein>
    <submittedName>
        <fullName evidence="8">Helix-turn-helix domain-containing protein</fullName>
    </submittedName>
</protein>
<sequence length="285" mass="30791">MTDTPPPPLDEDAAWAAFDARDRAADGRFVVGVKTTGIYCRPSCAARRPRREHVRFLDTPQAARAAGFRACLRCLPDEVTRDRQAVAAAIALIDAADAPPALDMLAARVGYAPHHFHRLFKRATGVTPAAYARARRTARAAQALAAEPSIAAALYEAGYAAPSRFYADSDRRLGMAPGRWRRGGAGVDIIWAVVPSPMGPLLVAMTERGLARIAFEENEQTLVQALPSADIRPADDATRERIVRIVTAAGAPDRQLAEPARRIAFIEAVSRALLAADRPRQNDTP</sequence>
<keyword evidence="4" id="KW-0238">DNA-binding</keyword>
<dbReference type="Gene3D" id="3.30.160.70">
    <property type="entry name" value="Methylated DNA-protein cysteine methyltransferase domain"/>
    <property type="match status" value="1"/>
</dbReference>
<dbReference type="SUPFAM" id="SSF46689">
    <property type="entry name" value="Homeodomain-like"/>
    <property type="match status" value="1"/>
</dbReference>
<evidence type="ECO:0000256" key="2">
    <source>
        <dbReference type="ARBA" id="ARBA00022603"/>
    </source>
</evidence>
<dbReference type="Pfam" id="PF12833">
    <property type="entry name" value="HTH_18"/>
    <property type="match status" value="1"/>
</dbReference>
<evidence type="ECO:0000256" key="3">
    <source>
        <dbReference type="ARBA" id="ARBA00023015"/>
    </source>
</evidence>
<evidence type="ECO:0000313" key="9">
    <source>
        <dbReference type="Proteomes" id="UP001292182"/>
    </source>
</evidence>
<evidence type="ECO:0000256" key="6">
    <source>
        <dbReference type="ARBA" id="ARBA00023163"/>
    </source>
</evidence>
<dbReference type="InterPro" id="IPR004026">
    <property type="entry name" value="Ada_DNA_repair_Zn-bd"/>
</dbReference>
<dbReference type="EMBL" id="JAOBTW010000002">
    <property type="protein sequence ID" value="MDZ7280832.1"/>
    <property type="molecule type" value="Genomic_DNA"/>
</dbReference>
<dbReference type="SUPFAM" id="SSF57884">
    <property type="entry name" value="Ada DNA repair protein, N-terminal domain (N-Ada 10)"/>
    <property type="match status" value="1"/>
</dbReference>
<evidence type="ECO:0000259" key="7">
    <source>
        <dbReference type="PROSITE" id="PS01124"/>
    </source>
</evidence>
<keyword evidence="3" id="KW-0805">Transcription regulation</keyword>
<organism evidence="8 9">
    <name type="scientific">Sphingomonas sanguinis</name>
    <dbReference type="NCBI Taxonomy" id="33051"/>
    <lineage>
        <taxon>Bacteria</taxon>
        <taxon>Pseudomonadati</taxon>
        <taxon>Pseudomonadota</taxon>
        <taxon>Alphaproteobacteria</taxon>
        <taxon>Sphingomonadales</taxon>
        <taxon>Sphingomonadaceae</taxon>
        <taxon>Sphingomonas</taxon>
    </lineage>
</organism>
<dbReference type="SUPFAM" id="SSF53155">
    <property type="entry name" value="Methylated DNA-protein cysteine methyltransferase domain"/>
    <property type="match status" value="1"/>
</dbReference>
<feature type="domain" description="HTH araC/xylS-type" evidence="7">
    <location>
        <begin position="102"/>
        <end position="183"/>
    </location>
</feature>
<comment type="caution">
    <text evidence="8">The sequence shown here is derived from an EMBL/GenBank/DDBJ whole genome shotgun (WGS) entry which is preliminary data.</text>
</comment>
<dbReference type="InterPro" id="IPR008332">
    <property type="entry name" value="MethylG_MeTrfase_N"/>
</dbReference>
<comment type="cofactor">
    <cofactor evidence="1">
        <name>Zn(2+)</name>
        <dbReference type="ChEBI" id="CHEBI:29105"/>
    </cofactor>
</comment>
<dbReference type="InterPro" id="IPR018060">
    <property type="entry name" value="HTH_AraC"/>
</dbReference>
<dbReference type="Gene3D" id="3.40.10.10">
    <property type="entry name" value="DNA Methylphosphotriester Repair Domain"/>
    <property type="match status" value="1"/>
</dbReference>
<evidence type="ECO:0000313" key="8">
    <source>
        <dbReference type="EMBL" id="MDZ7280832.1"/>
    </source>
</evidence>
<keyword evidence="5" id="KW-0010">Activator</keyword>
<dbReference type="PROSITE" id="PS01124">
    <property type="entry name" value="HTH_ARAC_FAMILY_2"/>
    <property type="match status" value="1"/>
</dbReference>
<dbReference type="Gene3D" id="1.10.10.60">
    <property type="entry name" value="Homeodomain-like"/>
    <property type="match status" value="1"/>
</dbReference>
<dbReference type="InterPro" id="IPR009057">
    <property type="entry name" value="Homeodomain-like_sf"/>
</dbReference>
<proteinExistence type="predicted"/>
<dbReference type="SMART" id="SM00342">
    <property type="entry name" value="HTH_ARAC"/>
    <property type="match status" value="1"/>
</dbReference>
<accession>A0ABU5LLM8</accession>
<keyword evidence="2" id="KW-0808">Transferase</keyword>
<evidence type="ECO:0000256" key="5">
    <source>
        <dbReference type="ARBA" id="ARBA00023159"/>
    </source>
</evidence>
<dbReference type="PANTHER" id="PTHR46796">
    <property type="entry name" value="HTH-TYPE TRANSCRIPTIONAL ACTIVATOR RHAS-RELATED"/>
    <property type="match status" value="1"/>
</dbReference>
<dbReference type="Pfam" id="PF02870">
    <property type="entry name" value="Methyltransf_1N"/>
    <property type="match status" value="1"/>
</dbReference>
<gene>
    <name evidence="8" type="ORF">N4G62_02170</name>
</gene>
<dbReference type="Pfam" id="PF02805">
    <property type="entry name" value="Ada_Zn_binding"/>
    <property type="match status" value="1"/>
</dbReference>
<evidence type="ECO:0000256" key="4">
    <source>
        <dbReference type="ARBA" id="ARBA00023125"/>
    </source>
</evidence>
<reference evidence="9" key="1">
    <citation type="submission" date="2023-07" db="EMBL/GenBank/DDBJ databases">
        <title>Whole genome sequence analysis of rice epiphytic Sphingomonas sanguinis OsEp_Plm_15B2.</title>
        <authorList>
            <person name="Sahu K.P."/>
            <person name="Asharani P."/>
            <person name="Reddy B."/>
            <person name="Kumar A."/>
        </authorList>
    </citation>
    <scope>NUCLEOTIDE SEQUENCE [LARGE SCALE GENOMIC DNA]</scope>
    <source>
        <strain evidence="9">OsEp_Plm_15B2</strain>
    </source>
</reference>
<keyword evidence="2" id="KW-0489">Methyltransferase</keyword>
<dbReference type="InterPro" id="IPR050204">
    <property type="entry name" value="AraC_XylS_family_regulators"/>
</dbReference>
<dbReference type="RefSeq" id="WP_322538407.1">
    <property type="nucleotide sequence ID" value="NZ_JAOBTW010000002.1"/>
</dbReference>
<dbReference type="InterPro" id="IPR035451">
    <property type="entry name" value="Ada-like_dom_sf"/>
</dbReference>
<evidence type="ECO:0000256" key="1">
    <source>
        <dbReference type="ARBA" id="ARBA00001947"/>
    </source>
</evidence>
<keyword evidence="9" id="KW-1185">Reference proteome</keyword>
<dbReference type="Proteomes" id="UP001292182">
    <property type="component" value="Unassembled WGS sequence"/>
</dbReference>
<name>A0ABU5LLM8_9SPHN</name>
<dbReference type="InterPro" id="IPR036631">
    <property type="entry name" value="MGMT_N_sf"/>
</dbReference>